<dbReference type="AlphaFoldDB" id="A0A926Z9Q3"/>
<reference evidence="2" key="2">
    <citation type="submission" date="2020-08" db="EMBL/GenBank/DDBJ databases">
        <authorList>
            <person name="Chen M."/>
            <person name="Teng W."/>
            <person name="Zhao L."/>
            <person name="Hu C."/>
            <person name="Zhou Y."/>
            <person name="Han B."/>
            <person name="Song L."/>
            <person name="Shu W."/>
        </authorList>
    </citation>
    <scope>NUCLEOTIDE SEQUENCE</scope>
    <source>
        <strain evidence="2">FACHB-1277</strain>
    </source>
</reference>
<dbReference type="PROSITE" id="PS50965">
    <property type="entry name" value="NERD"/>
    <property type="match status" value="1"/>
</dbReference>
<gene>
    <name evidence="2" type="ORF">H6F44_18305</name>
</gene>
<feature type="domain" description="NERD" evidence="1">
    <location>
        <begin position="18"/>
        <end position="135"/>
    </location>
</feature>
<sequence>MIIKELEQLESRDRFEQAGYRAESQLAFYLKREFKDDPQFLIFNNLRLSKSGDTCQIDHLVLHRYGIIIIESKSVTTRIAVNELGEWKRWFNNDWQGMPSPILQAQRQGKFLKDYLEDNVGILLNKNILGKQVHFTRMPIDVLVAVSDSGIINRPKNDKLEKVCKADQISDKTREIAANYRKKDSLLNLSLEIIYEFNKNEIQRISQFLLSHHQAIKPSTSTIAQHNQSHVSPISPIKNTVISHNNKPKPADSVFKPIKTVKEVAKPTASNIPQNTCPHCHSKNLSILYVRSYFFKCNDCGKNTAIKNICPTCGDREKTRKQGLAFFTECEKCNTSRLLYMNSSP</sequence>
<reference evidence="2" key="1">
    <citation type="journal article" date="2015" name="ISME J.">
        <title>Draft Genome Sequence of Streptomyces incarnatus NRRL8089, which Produces the Nucleoside Antibiotic Sinefungin.</title>
        <authorList>
            <person name="Oshima K."/>
            <person name="Hattori M."/>
            <person name="Shimizu H."/>
            <person name="Fukuda K."/>
            <person name="Nemoto M."/>
            <person name="Inagaki K."/>
            <person name="Tamura T."/>
        </authorList>
    </citation>
    <scope>NUCLEOTIDE SEQUENCE</scope>
    <source>
        <strain evidence="2">FACHB-1277</strain>
    </source>
</reference>
<accession>A0A926Z9Q3</accession>
<name>A0A926Z9Q3_9CYAN</name>
<evidence type="ECO:0000313" key="2">
    <source>
        <dbReference type="EMBL" id="MBD2152059.1"/>
    </source>
</evidence>
<protein>
    <submittedName>
        <fullName evidence="2">NERD domain-containing protein</fullName>
    </submittedName>
</protein>
<proteinExistence type="predicted"/>
<dbReference type="Proteomes" id="UP000631421">
    <property type="component" value="Unassembled WGS sequence"/>
</dbReference>
<organism evidence="2 3">
    <name type="scientific">Pseudanabaena cinerea FACHB-1277</name>
    <dbReference type="NCBI Taxonomy" id="2949581"/>
    <lineage>
        <taxon>Bacteria</taxon>
        <taxon>Bacillati</taxon>
        <taxon>Cyanobacteriota</taxon>
        <taxon>Cyanophyceae</taxon>
        <taxon>Pseudanabaenales</taxon>
        <taxon>Pseudanabaenaceae</taxon>
        <taxon>Pseudanabaena</taxon>
        <taxon>Pseudanabaena cinerea</taxon>
    </lineage>
</organism>
<dbReference type="InterPro" id="IPR011528">
    <property type="entry name" value="NERD"/>
</dbReference>
<evidence type="ECO:0000259" key="1">
    <source>
        <dbReference type="PROSITE" id="PS50965"/>
    </source>
</evidence>
<dbReference type="Pfam" id="PF08378">
    <property type="entry name" value="NERD"/>
    <property type="match status" value="1"/>
</dbReference>
<dbReference type="EMBL" id="JACJPY010000078">
    <property type="protein sequence ID" value="MBD2152059.1"/>
    <property type="molecule type" value="Genomic_DNA"/>
</dbReference>
<keyword evidence="3" id="KW-1185">Reference proteome</keyword>
<comment type="caution">
    <text evidence="2">The sequence shown here is derived from an EMBL/GenBank/DDBJ whole genome shotgun (WGS) entry which is preliminary data.</text>
</comment>
<evidence type="ECO:0000313" key="3">
    <source>
        <dbReference type="Proteomes" id="UP000631421"/>
    </source>
</evidence>
<dbReference type="RefSeq" id="WP_190352471.1">
    <property type="nucleotide sequence ID" value="NZ_JACJPY010000078.1"/>
</dbReference>